<dbReference type="InterPro" id="IPR025398">
    <property type="entry name" value="DUF4371"/>
</dbReference>
<protein>
    <recommendedName>
        <fullName evidence="2">TTF-type domain-containing protein</fullName>
    </recommendedName>
</protein>
<organism evidence="3 4">
    <name type="scientific">Coffea arabica</name>
    <name type="common">Arabian coffee</name>
    <dbReference type="NCBI Taxonomy" id="13443"/>
    <lineage>
        <taxon>Eukaryota</taxon>
        <taxon>Viridiplantae</taxon>
        <taxon>Streptophyta</taxon>
        <taxon>Embryophyta</taxon>
        <taxon>Tracheophyta</taxon>
        <taxon>Spermatophyta</taxon>
        <taxon>Magnoliopsida</taxon>
        <taxon>eudicotyledons</taxon>
        <taxon>Gunneridae</taxon>
        <taxon>Pentapetalae</taxon>
        <taxon>asterids</taxon>
        <taxon>lamiids</taxon>
        <taxon>Gentianales</taxon>
        <taxon>Rubiaceae</taxon>
        <taxon>Ixoroideae</taxon>
        <taxon>Gardenieae complex</taxon>
        <taxon>Bertiereae - Coffeeae clade</taxon>
        <taxon>Coffeeae</taxon>
        <taxon>Coffea</taxon>
    </lineage>
</organism>
<evidence type="ECO:0000313" key="4">
    <source>
        <dbReference type="RefSeq" id="XP_071933524.1"/>
    </source>
</evidence>
<accession>A0ABM4WP13</accession>
<gene>
    <name evidence="4" type="primary">LOC113711337</name>
</gene>
<dbReference type="GeneID" id="113711337"/>
<reference evidence="4" key="1">
    <citation type="submission" date="2025-08" db="UniProtKB">
        <authorList>
            <consortium name="RefSeq"/>
        </authorList>
    </citation>
    <scope>IDENTIFICATION</scope>
    <source>
        <tissue evidence="4">Leaves</tissue>
    </source>
</reference>
<proteinExistence type="predicted"/>
<sequence>MERLFKPKRVRSGESSNEPNISEPVQNQSCVELNLNDIVSDPGLRKSVEKFDISLRDHVRREYLTRGPCQPIGHIHMYPKTSFGKQHRSFQDSSYQKFVWLEYSISKDAAFCFWCFLFKTQNKGGRYAEDAFTKTGFNNWKKAMERFNEHIGAVNSCHNDARIQFESFQDQRHSVSNVLRSCGREIDIAYRTRLTAALDVTRFLLKQGLAFRGNDESTSSSNRGNFLELFEWYSQRNTEIFEVVNQNAPANNQLTSPMIQKDLAHACASEITSVIINDIGDNYFSLIVDESRDSSVKEQMGVVLRYVNKEGRVIERFLAIVHVSDTTSLCLKDAIDSLFAQHGLSLSKLRGQGYDEASNMRGEFNGLKALILQENPYAMYIHCFAHQLQLVIVTVAKGNIIVSEFFVYVSMIVNLTGASCKRRDQLRQIEHDKIVTLLDSGDIISGKCKNQETSLARPGDTRWGSHYLTLLRLSSMWASVIGILGNIQDDATTSDNRGMARGLIDRMNDYEFVFALHLMKYLLGITNDLSLVLQQRDQNIVQAMSLIDTMKSQLQDFREEGWQIILDEVNNFCELNMIPVIDMEDSIAIRGNARRSRRGQTITNFHHYRVEIFCEVVDLIIQEMNNRFSEVSTELLSCIACLDPKSSFSQFNVQKLLRLADLYPEDFSSNDYLYLESQLRNYIYNVQRDPQFSEVGDLGSLAQQMVKTGKNTVFPLVYRLIQLALVLPVATAFVERVFSAMNIVKTDLRNKMGDEWMNDCLVVYIEKDIFATIENEQILQRFQRMKTRRMQLPPLRYSSATTTNTSSVNQ</sequence>
<feature type="compositionally biased region" description="Basic residues" evidence="1">
    <location>
        <begin position="1"/>
        <end position="10"/>
    </location>
</feature>
<dbReference type="PANTHER" id="PTHR11697">
    <property type="entry name" value="GENERAL TRANSCRIPTION FACTOR 2-RELATED ZINC FINGER PROTEIN"/>
    <property type="match status" value="1"/>
</dbReference>
<dbReference type="Proteomes" id="UP001652660">
    <property type="component" value="Chromosome 2e"/>
</dbReference>
<feature type="domain" description="TTF-type" evidence="2">
    <location>
        <begin position="86"/>
        <end position="181"/>
    </location>
</feature>
<dbReference type="SMART" id="SM00597">
    <property type="entry name" value="ZnF_TTF"/>
    <property type="match status" value="1"/>
</dbReference>
<dbReference type="InterPro" id="IPR008906">
    <property type="entry name" value="HATC_C_dom"/>
</dbReference>
<evidence type="ECO:0000313" key="3">
    <source>
        <dbReference type="Proteomes" id="UP001652660"/>
    </source>
</evidence>
<name>A0ABM4WP13_COFAR</name>
<dbReference type="PANTHER" id="PTHR11697:SF230">
    <property type="entry name" value="ZINC FINGER, MYM DOMAIN CONTAINING 1"/>
    <property type="match status" value="1"/>
</dbReference>
<keyword evidence="3" id="KW-1185">Reference proteome</keyword>
<dbReference type="InterPro" id="IPR055298">
    <property type="entry name" value="AtLOH3-like"/>
</dbReference>
<feature type="region of interest" description="Disordered" evidence="1">
    <location>
        <begin position="1"/>
        <end position="24"/>
    </location>
</feature>
<evidence type="ECO:0000256" key="1">
    <source>
        <dbReference type="SAM" id="MobiDB-lite"/>
    </source>
</evidence>
<dbReference type="SUPFAM" id="SSF53098">
    <property type="entry name" value="Ribonuclease H-like"/>
    <property type="match status" value="1"/>
</dbReference>
<dbReference type="InterPro" id="IPR012337">
    <property type="entry name" value="RNaseH-like_sf"/>
</dbReference>
<dbReference type="InterPro" id="IPR006580">
    <property type="entry name" value="Znf_TTF"/>
</dbReference>
<feature type="compositionally biased region" description="Polar residues" evidence="1">
    <location>
        <begin position="13"/>
        <end position="24"/>
    </location>
</feature>
<evidence type="ECO:0000259" key="2">
    <source>
        <dbReference type="SMART" id="SM00597"/>
    </source>
</evidence>
<dbReference type="Pfam" id="PF14291">
    <property type="entry name" value="DUF4371"/>
    <property type="match status" value="1"/>
</dbReference>
<dbReference type="RefSeq" id="XP_071933524.1">
    <property type="nucleotide sequence ID" value="XM_072077423.1"/>
</dbReference>
<dbReference type="Pfam" id="PF05699">
    <property type="entry name" value="Dimer_Tnp_hAT"/>
    <property type="match status" value="1"/>
</dbReference>